<evidence type="ECO:0000313" key="2">
    <source>
        <dbReference type="Proteomes" id="UP001232063"/>
    </source>
</evidence>
<dbReference type="Proteomes" id="UP001232063">
    <property type="component" value="Unassembled WGS sequence"/>
</dbReference>
<organism evidence="1 2">
    <name type="scientific">Xanthocytophaga agilis</name>
    <dbReference type="NCBI Taxonomy" id="3048010"/>
    <lineage>
        <taxon>Bacteria</taxon>
        <taxon>Pseudomonadati</taxon>
        <taxon>Bacteroidota</taxon>
        <taxon>Cytophagia</taxon>
        <taxon>Cytophagales</taxon>
        <taxon>Rhodocytophagaceae</taxon>
        <taxon>Xanthocytophaga</taxon>
    </lineage>
</organism>
<sequence>MDSYIEGIEVAGELIKDNVLRTLYQVTQADGFAYEFVFSLE</sequence>
<keyword evidence="2" id="KW-1185">Reference proteome</keyword>
<evidence type="ECO:0000313" key="1">
    <source>
        <dbReference type="EMBL" id="MDJ1502741.1"/>
    </source>
</evidence>
<dbReference type="EMBL" id="JASJOU010000006">
    <property type="protein sequence ID" value="MDJ1502741.1"/>
    <property type="molecule type" value="Genomic_DNA"/>
</dbReference>
<protein>
    <submittedName>
        <fullName evidence="1">Uncharacterized protein</fullName>
    </submittedName>
</protein>
<proteinExistence type="predicted"/>
<name>A0AAE3UFU6_9BACT</name>
<accession>A0AAE3UFU6</accession>
<dbReference type="AlphaFoldDB" id="A0AAE3UFU6"/>
<gene>
    <name evidence="1" type="ORF">QNI22_18885</name>
</gene>
<comment type="caution">
    <text evidence="1">The sequence shown here is derived from an EMBL/GenBank/DDBJ whole genome shotgun (WGS) entry which is preliminary data.</text>
</comment>
<reference evidence="1" key="1">
    <citation type="submission" date="2023-05" db="EMBL/GenBank/DDBJ databases">
        <authorList>
            <person name="Zhang X."/>
        </authorList>
    </citation>
    <scope>NUCLEOTIDE SEQUENCE</scope>
    <source>
        <strain evidence="1">BD1B2-1</strain>
    </source>
</reference>